<proteinExistence type="predicted"/>
<reference evidence="2 3" key="1">
    <citation type="submission" date="2020-08" db="EMBL/GenBank/DDBJ databases">
        <title>Genomic Encyclopedia of Type Strains, Phase IV (KMG-IV): sequencing the most valuable type-strain genomes for metagenomic binning, comparative biology and taxonomic classification.</title>
        <authorList>
            <person name="Goeker M."/>
        </authorList>
    </citation>
    <scope>NUCLEOTIDE SEQUENCE [LARGE SCALE GENOMIC DNA]</scope>
    <source>
        <strain evidence="2 3">DSM 44197</strain>
    </source>
</reference>
<evidence type="ECO:0000256" key="1">
    <source>
        <dbReference type="SAM" id="MobiDB-lite"/>
    </source>
</evidence>
<feature type="region of interest" description="Disordered" evidence="1">
    <location>
        <begin position="159"/>
        <end position="183"/>
    </location>
</feature>
<dbReference type="PANTHER" id="PTHR37816:SF1">
    <property type="entry name" value="TOXIN"/>
    <property type="match status" value="1"/>
</dbReference>
<dbReference type="InterPro" id="IPR052922">
    <property type="entry name" value="Cytidylate_Kinase-2"/>
</dbReference>
<dbReference type="Proteomes" id="UP000572680">
    <property type="component" value="Unassembled WGS sequence"/>
</dbReference>
<sequence>MRRVLVAGISGAGKSTLADRLAEHLDLPRHELDAMHHGPGWTPRPEFVDEVRAFAATDRWICEDQYHGKLGDLLWERADTVIWLDLPRRTVMFRVLRRSFGRALFRRELWNGNRERWRDWTDPDHPVRWAWSQYDRKRAKTAERIARHPGVRVVHLRTARQTRRPDRLAREGDGWSSASTPSS</sequence>
<dbReference type="SUPFAM" id="SSF52540">
    <property type="entry name" value="P-loop containing nucleoside triphosphate hydrolases"/>
    <property type="match status" value="1"/>
</dbReference>
<dbReference type="PANTHER" id="PTHR37816">
    <property type="entry name" value="YALI0E33011P"/>
    <property type="match status" value="1"/>
</dbReference>
<comment type="caution">
    <text evidence="2">The sequence shown here is derived from an EMBL/GenBank/DDBJ whole genome shotgun (WGS) entry which is preliminary data.</text>
</comment>
<protein>
    <submittedName>
        <fullName evidence="2">Adenylate kinase family enzyme</fullName>
    </submittedName>
</protein>
<evidence type="ECO:0000313" key="2">
    <source>
        <dbReference type="EMBL" id="MBA8949182.1"/>
    </source>
</evidence>
<dbReference type="AlphaFoldDB" id="A0A7W3QJD2"/>
<dbReference type="GO" id="GO:0016301">
    <property type="term" value="F:kinase activity"/>
    <property type="evidence" value="ECO:0007669"/>
    <property type="project" value="UniProtKB-KW"/>
</dbReference>
<feature type="compositionally biased region" description="Basic and acidic residues" evidence="1">
    <location>
        <begin position="163"/>
        <end position="173"/>
    </location>
</feature>
<gene>
    <name evidence="2" type="ORF">HNR61_000780</name>
</gene>
<dbReference type="InterPro" id="IPR027417">
    <property type="entry name" value="P-loop_NTPase"/>
</dbReference>
<keyword evidence="3" id="KW-1185">Reference proteome</keyword>
<evidence type="ECO:0000313" key="3">
    <source>
        <dbReference type="Proteomes" id="UP000572680"/>
    </source>
</evidence>
<accession>A0A7W3QJD2</accession>
<dbReference type="RefSeq" id="WP_182841675.1">
    <property type="nucleotide sequence ID" value="NZ_BAAALP010000003.1"/>
</dbReference>
<dbReference type="EMBL" id="JACJIA010000001">
    <property type="protein sequence ID" value="MBA8949182.1"/>
    <property type="molecule type" value="Genomic_DNA"/>
</dbReference>
<dbReference type="Gene3D" id="3.40.50.300">
    <property type="entry name" value="P-loop containing nucleotide triphosphate hydrolases"/>
    <property type="match status" value="1"/>
</dbReference>
<name>A0A7W3QJD2_ACTNM</name>
<keyword evidence="2" id="KW-0418">Kinase</keyword>
<organism evidence="2 3">
    <name type="scientific">Actinomadura namibiensis</name>
    <dbReference type="NCBI Taxonomy" id="182080"/>
    <lineage>
        <taxon>Bacteria</taxon>
        <taxon>Bacillati</taxon>
        <taxon>Actinomycetota</taxon>
        <taxon>Actinomycetes</taxon>
        <taxon>Streptosporangiales</taxon>
        <taxon>Thermomonosporaceae</taxon>
        <taxon>Actinomadura</taxon>
    </lineage>
</organism>
<keyword evidence="2" id="KW-0808">Transferase</keyword>